<reference evidence="3 4" key="1">
    <citation type="journal article" date="2016" name="PLoS Pathog.">
        <title>Biosynthesis of antibiotic leucinostatins in bio-control fungus Purpureocillium lilacinum and their inhibition on phytophthora revealed by genome mining.</title>
        <authorList>
            <person name="Wang G."/>
            <person name="Liu Z."/>
            <person name="Lin R."/>
            <person name="Li E."/>
            <person name="Mao Z."/>
            <person name="Ling J."/>
            <person name="Yang Y."/>
            <person name="Yin W.B."/>
            <person name="Xie B."/>
        </authorList>
    </citation>
    <scope>NUCLEOTIDE SEQUENCE [LARGE SCALE GENOMIC DNA]</scope>
    <source>
        <strain evidence="3">170</strain>
    </source>
</reference>
<proteinExistence type="predicted"/>
<accession>A0A179FAA3</accession>
<protein>
    <submittedName>
        <fullName evidence="3">Glycoside hydrolase family 79 protein</fullName>
    </submittedName>
</protein>
<dbReference type="InterPro" id="IPR031728">
    <property type="entry name" value="GlcAase_C"/>
</dbReference>
<dbReference type="GeneID" id="28849931"/>
<dbReference type="GO" id="GO:0016787">
    <property type="term" value="F:hydrolase activity"/>
    <property type="evidence" value="ECO:0007669"/>
    <property type="project" value="UniProtKB-KW"/>
</dbReference>
<keyword evidence="1" id="KW-0732">Signal</keyword>
<dbReference type="PANTHER" id="PTHR36183:SF2">
    <property type="entry name" value="BETA-GLUCURONIDASE C-TERMINAL DOMAIN-CONTAINING PROTEIN"/>
    <property type="match status" value="1"/>
</dbReference>
<dbReference type="AlphaFoldDB" id="A0A179FAA3"/>
<dbReference type="InterPro" id="IPR052974">
    <property type="entry name" value="GH79_Enzymes"/>
</dbReference>
<dbReference type="InterPro" id="IPR013780">
    <property type="entry name" value="Glyco_hydro_b"/>
</dbReference>
<dbReference type="Gene3D" id="3.20.20.80">
    <property type="entry name" value="Glycosidases"/>
    <property type="match status" value="1"/>
</dbReference>
<dbReference type="KEGG" id="pchm:VFPPC_07002"/>
<feature type="signal peptide" evidence="1">
    <location>
        <begin position="1"/>
        <end position="20"/>
    </location>
</feature>
<evidence type="ECO:0000256" key="1">
    <source>
        <dbReference type="SAM" id="SignalP"/>
    </source>
</evidence>
<evidence type="ECO:0000313" key="3">
    <source>
        <dbReference type="EMBL" id="OAQ62368.2"/>
    </source>
</evidence>
<keyword evidence="4" id="KW-1185">Reference proteome</keyword>
<organism evidence="3 4">
    <name type="scientific">Pochonia chlamydosporia 170</name>
    <dbReference type="NCBI Taxonomy" id="1380566"/>
    <lineage>
        <taxon>Eukaryota</taxon>
        <taxon>Fungi</taxon>
        <taxon>Dikarya</taxon>
        <taxon>Ascomycota</taxon>
        <taxon>Pezizomycotina</taxon>
        <taxon>Sordariomycetes</taxon>
        <taxon>Hypocreomycetidae</taxon>
        <taxon>Hypocreales</taxon>
        <taxon>Clavicipitaceae</taxon>
        <taxon>Pochonia</taxon>
    </lineage>
</organism>
<dbReference type="SUPFAM" id="SSF51445">
    <property type="entry name" value="(Trans)glycosidases"/>
    <property type="match status" value="1"/>
</dbReference>
<dbReference type="RefSeq" id="XP_022284179.1">
    <property type="nucleotide sequence ID" value="XM_022428537.1"/>
</dbReference>
<dbReference type="PANTHER" id="PTHR36183">
    <property type="entry name" value="BETA-GLUCURONIDASE"/>
    <property type="match status" value="1"/>
</dbReference>
<dbReference type="Gene3D" id="2.60.40.1180">
    <property type="entry name" value="Golgi alpha-mannosidase II"/>
    <property type="match status" value="1"/>
</dbReference>
<sequence length="511" mass="56615">MTPIWTTLALCLSQIITTQAATVSIPNKPPHGTSKIIDHGFAGVAMKSFSWPNYTDAFSQNLYNAISTRTGTDLIIRVGGTGMDHTIYDLNQKEAIFLPKGMSNGLKSNSTLGTAWFDTFAKLKNVRFIIQFGFARDHGNNITEAVGYVKHAIDRMGGCDSGKLVAVELGNEPNLYVRQKARNESYTVDGYIHEAKRFMDALQGNISCLREGRKFQVWQKSSTNEVAAWSTEAFMDKASKILDFSKIKTVSQHFYATQDSNNLEKTLLNHTFTTSRTDGFFKHPNFLVQNKYKNLGADFTIDEVGNAAVKGSDEQIRILSKSLGSAVWTVDWMLYAMSANISGINMQQGDHMSFAEWTPTALQASWYGHVFVADFIGNNTKDNLQVKELSDLPKKTGNPHLVGYAGYEHGKLAKVALANLQFWKGSADGKRPNATVQLDLAGVRDGTEVTVRRLTGPNSTASQNITWAGLDWPHSKQGQETMVRNDTLRKKVHNSTIEIAMGATEAFLLTW</sequence>
<comment type="caution">
    <text evidence="3">The sequence shown here is derived from an EMBL/GenBank/DDBJ whole genome shotgun (WGS) entry which is preliminary data.</text>
</comment>
<dbReference type="Proteomes" id="UP000078397">
    <property type="component" value="Unassembled WGS sequence"/>
</dbReference>
<evidence type="ECO:0000313" key="4">
    <source>
        <dbReference type="Proteomes" id="UP000078397"/>
    </source>
</evidence>
<dbReference type="InterPro" id="IPR017853">
    <property type="entry name" value="GH"/>
</dbReference>
<dbReference type="OrthoDB" id="2796951at2759"/>
<dbReference type="Pfam" id="PF16862">
    <property type="entry name" value="Glyco_hydro_79C"/>
    <property type="match status" value="1"/>
</dbReference>
<feature type="chain" id="PRO_5012995026" evidence="1">
    <location>
        <begin position="21"/>
        <end position="511"/>
    </location>
</feature>
<gene>
    <name evidence="3" type="ORF">VFPPC_07002</name>
</gene>
<name>A0A179FAA3_METCM</name>
<evidence type="ECO:0000259" key="2">
    <source>
        <dbReference type="Pfam" id="PF16862"/>
    </source>
</evidence>
<keyword evidence="3" id="KW-0378">Hydrolase</keyword>
<dbReference type="EMBL" id="LSBJ02000007">
    <property type="protein sequence ID" value="OAQ62368.2"/>
    <property type="molecule type" value="Genomic_DNA"/>
</dbReference>
<feature type="domain" description="Beta-glucuronidase C-terminal" evidence="2">
    <location>
        <begin position="403"/>
        <end position="507"/>
    </location>
</feature>